<reference evidence="5" key="1">
    <citation type="submission" date="2022-07" db="EMBL/GenBank/DDBJ databases">
        <title>The genome of Lyophyllum shimeji provides insight into the initial evolution of ectomycorrhizal fungal genome.</title>
        <authorList>
            <person name="Kobayashi Y."/>
            <person name="Shibata T."/>
            <person name="Hirakawa H."/>
            <person name="Shigenobu S."/>
            <person name="Nishiyama T."/>
            <person name="Yamada A."/>
            <person name="Hasebe M."/>
            <person name="Kawaguchi M."/>
        </authorList>
    </citation>
    <scope>NUCLEOTIDE SEQUENCE</scope>
    <source>
        <strain evidence="5">AT787</strain>
    </source>
</reference>
<dbReference type="Proteomes" id="UP001063166">
    <property type="component" value="Unassembled WGS sequence"/>
</dbReference>
<dbReference type="OrthoDB" id="191979at2759"/>
<keyword evidence="3" id="KW-0472">Membrane</keyword>
<dbReference type="PANTHER" id="PTHR43157:SF31">
    <property type="entry name" value="PHOSPHATIDYLINOSITOL-GLYCAN BIOSYNTHESIS CLASS F PROTEIN"/>
    <property type="match status" value="1"/>
</dbReference>
<dbReference type="AlphaFoldDB" id="A0A9P3PM32"/>
<dbReference type="InterPro" id="IPR013968">
    <property type="entry name" value="PKS_KR"/>
</dbReference>
<keyword evidence="6" id="KW-1185">Reference proteome</keyword>
<feature type="region of interest" description="Disordered" evidence="2">
    <location>
        <begin position="352"/>
        <end position="371"/>
    </location>
</feature>
<keyword evidence="1" id="KW-0560">Oxidoreductase</keyword>
<evidence type="ECO:0000259" key="4">
    <source>
        <dbReference type="Pfam" id="PF08659"/>
    </source>
</evidence>
<dbReference type="GO" id="GO:0016491">
    <property type="term" value="F:oxidoreductase activity"/>
    <property type="evidence" value="ECO:0007669"/>
    <property type="project" value="UniProtKB-KW"/>
</dbReference>
<organism evidence="5 6">
    <name type="scientific">Lyophyllum shimeji</name>
    <name type="common">Hon-shimeji</name>
    <name type="synonym">Tricholoma shimeji</name>
    <dbReference type="NCBI Taxonomy" id="47721"/>
    <lineage>
        <taxon>Eukaryota</taxon>
        <taxon>Fungi</taxon>
        <taxon>Dikarya</taxon>
        <taxon>Basidiomycota</taxon>
        <taxon>Agaricomycotina</taxon>
        <taxon>Agaricomycetes</taxon>
        <taxon>Agaricomycetidae</taxon>
        <taxon>Agaricales</taxon>
        <taxon>Tricholomatineae</taxon>
        <taxon>Lyophyllaceae</taxon>
        <taxon>Lyophyllum</taxon>
    </lineage>
</organism>
<dbReference type="SUPFAM" id="SSF51735">
    <property type="entry name" value="NAD(P)-binding Rossmann-fold domains"/>
    <property type="match status" value="1"/>
</dbReference>
<evidence type="ECO:0000313" key="6">
    <source>
        <dbReference type="Proteomes" id="UP001063166"/>
    </source>
</evidence>
<keyword evidence="3" id="KW-1133">Transmembrane helix</keyword>
<name>A0A9P3PM32_LYOSH</name>
<evidence type="ECO:0000313" key="5">
    <source>
        <dbReference type="EMBL" id="GLB37969.1"/>
    </source>
</evidence>
<comment type="caution">
    <text evidence="5">The sequence shown here is derived from an EMBL/GenBank/DDBJ whole genome shotgun (WGS) entry which is preliminary data.</text>
</comment>
<evidence type="ECO:0000256" key="3">
    <source>
        <dbReference type="SAM" id="Phobius"/>
    </source>
</evidence>
<dbReference type="PANTHER" id="PTHR43157">
    <property type="entry name" value="PHOSPHATIDYLINOSITOL-GLYCAN BIOSYNTHESIS CLASS F PROTEIN-RELATED"/>
    <property type="match status" value="1"/>
</dbReference>
<feature type="domain" description="Ketoreductase (KR)" evidence="4">
    <location>
        <begin position="52"/>
        <end position="138"/>
    </location>
</feature>
<feature type="transmembrane region" description="Helical" evidence="3">
    <location>
        <begin position="12"/>
        <end position="35"/>
    </location>
</feature>
<proteinExistence type="predicted"/>
<evidence type="ECO:0000256" key="1">
    <source>
        <dbReference type="ARBA" id="ARBA00023002"/>
    </source>
</evidence>
<gene>
    <name evidence="5" type="ORF">LshimejAT787_0410200</name>
</gene>
<dbReference type="EMBL" id="BRPK01000004">
    <property type="protein sequence ID" value="GLB37969.1"/>
    <property type="molecule type" value="Genomic_DNA"/>
</dbReference>
<dbReference type="InterPro" id="IPR036291">
    <property type="entry name" value="NAD(P)-bd_dom_sf"/>
</dbReference>
<evidence type="ECO:0000256" key="2">
    <source>
        <dbReference type="SAM" id="MobiDB-lite"/>
    </source>
</evidence>
<keyword evidence="3" id="KW-0812">Transmembrane</keyword>
<sequence>MVLKILGAAFSAFFPTAYTVHIVVGIITVLVFRAFSQGRRTNRERDLHARKILVTGGFTPIGLTILQCLAQRGAHIIALSPHSVDSPEVTVIISLLRTTFSNEEIYAEQCDLASPSSIRSFCTRFLTGKDQRIDAIIFAHEYQHIGTASFISGTRTAETDTAKRESSSLATFLMTTLLLPALLVAPVERDIRLIAVVNPFYAAAAGRTSTIPFPSRSTTPPSNAIFLQEGVRSLRTSIFTRHLQRILDALPNAQVPQTDEGSSTIPVVSPKTQRSNIVAVSVSPGISRADTIAPLLNADWTSPSGFSTTGVILYLLLQPLLRIFAKSPMASVQTVLHALFLPTPFRILRTKAASDKPNSSKGGPIESSVTDMPEEVLKPGALYAECAVVRVKVPPPSDPQASEKSQGNGKAKAREVLEIADDGEFGGEVMGRLVWEAYEDALKAWEAANPSEEKRFDIVTTICLFDLADRCTRVHKGLQCKVT</sequence>
<dbReference type="Gene3D" id="3.40.50.720">
    <property type="entry name" value="NAD(P)-binding Rossmann-like Domain"/>
    <property type="match status" value="1"/>
</dbReference>
<dbReference type="Pfam" id="PF08659">
    <property type="entry name" value="KR"/>
    <property type="match status" value="1"/>
</dbReference>
<accession>A0A9P3PM32</accession>
<protein>
    <submittedName>
        <fullName evidence="5">Short chain dehydrogenase reductase family protein</fullName>
    </submittedName>
</protein>